<dbReference type="OrthoDB" id="7275718at2"/>
<evidence type="ECO:0000313" key="3">
    <source>
        <dbReference type="Proteomes" id="UP000253529"/>
    </source>
</evidence>
<gene>
    <name evidence="2" type="ORF">DFR50_13537</name>
</gene>
<accession>A0A366ES70</accession>
<keyword evidence="1" id="KW-0472">Membrane</keyword>
<organism evidence="2 3">
    <name type="scientific">Roseiarcus fermentans</name>
    <dbReference type="NCBI Taxonomy" id="1473586"/>
    <lineage>
        <taxon>Bacteria</taxon>
        <taxon>Pseudomonadati</taxon>
        <taxon>Pseudomonadota</taxon>
        <taxon>Alphaproteobacteria</taxon>
        <taxon>Hyphomicrobiales</taxon>
        <taxon>Roseiarcaceae</taxon>
        <taxon>Roseiarcus</taxon>
    </lineage>
</organism>
<keyword evidence="1" id="KW-1133">Transmembrane helix</keyword>
<protein>
    <submittedName>
        <fullName evidence="2">Uncharacterized protein</fullName>
    </submittedName>
</protein>
<evidence type="ECO:0000313" key="2">
    <source>
        <dbReference type="EMBL" id="RBP05247.1"/>
    </source>
</evidence>
<dbReference type="EMBL" id="QNRK01000035">
    <property type="protein sequence ID" value="RBP05247.1"/>
    <property type="molecule type" value="Genomic_DNA"/>
</dbReference>
<dbReference type="AlphaFoldDB" id="A0A366ES70"/>
<sequence length="141" mass="13979">MTHRSFINPKARSLGSWKVLVGASGLGGSMVASNAALAQAAGGTIGAQVQTMAQEFSTAGGFAASTAMYVGALICFIAGAWFLWQSRQPENREAGKVAAGAAGLVLTGLLVTGGAWINKAAETATGTAASISSTAGAVTFP</sequence>
<proteinExistence type="predicted"/>
<dbReference type="Proteomes" id="UP000253529">
    <property type="component" value="Unassembled WGS sequence"/>
</dbReference>
<name>A0A366ES70_9HYPH</name>
<keyword evidence="3" id="KW-1185">Reference proteome</keyword>
<comment type="caution">
    <text evidence="2">The sequence shown here is derived from an EMBL/GenBank/DDBJ whole genome shotgun (WGS) entry which is preliminary data.</text>
</comment>
<keyword evidence="1" id="KW-0812">Transmembrane</keyword>
<feature type="transmembrane region" description="Helical" evidence="1">
    <location>
        <begin position="62"/>
        <end position="84"/>
    </location>
</feature>
<feature type="transmembrane region" description="Helical" evidence="1">
    <location>
        <begin position="96"/>
        <end position="117"/>
    </location>
</feature>
<evidence type="ECO:0000256" key="1">
    <source>
        <dbReference type="SAM" id="Phobius"/>
    </source>
</evidence>
<reference evidence="2 3" key="1">
    <citation type="submission" date="2018-06" db="EMBL/GenBank/DDBJ databases">
        <title>Genomic Encyclopedia of Type Strains, Phase IV (KMG-IV): sequencing the most valuable type-strain genomes for metagenomic binning, comparative biology and taxonomic classification.</title>
        <authorList>
            <person name="Goeker M."/>
        </authorList>
    </citation>
    <scope>NUCLEOTIDE SEQUENCE [LARGE SCALE GENOMIC DNA]</scope>
    <source>
        <strain evidence="2 3">DSM 24875</strain>
    </source>
</reference>